<evidence type="ECO:0000313" key="3">
    <source>
        <dbReference type="Proteomes" id="UP001165492"/>
    </source>
</evidence>
<dbReference type="EMBL" id="JAJHJB010000004">
    <property type="protein sequence ID" value="MCC5464588.1"/>
    <property type="molecule type" value="Genomic_DNA"/>
</dbReference>
<evidence type="ECO:0000256" key="1">
    <source>
        <dbReference type="SAM" id="Phobius"/>
    </source>
</evidence>
<evidence type="ECO:0000313" key="2">
    <source>
        <dbReference type="EMBL" id="MCC5464588.1"/>
    </source>
</evidence>
<dbReference type="InterPro" id="IPR007383">
    <property type="entry name" value="DUF445"/>
</dbReference>
<comment type="caution">
    <text evidence="2">The sequence shown here is derived from an EMBL/GenBank/DDBJ whole genome shotgun (WGS) entry which is preliminary data.</text>
</comment>
<gene>
    <name evidence="2" type="ORF">LMF89_04310</name>
</gene>
<proteinExistence type="predicted"/>
<keyword evidence="3" id="KW-1185">Reference proteome</keyword>
<dbReference type="PANTHER" id="PTHR38442">
    <property type="entry name" value="INNER MEMBRANE PROTEIN-RELATED"/>
    <property type="match status" value="1"/>
</dbReference>
<feature type="transmembrane region" description="Helical" evidence="1">
    <location>
        <begin position="35"/>
        <end position="59"/>
    </location>
</feature>
<name>A0ABS8HQQ0_9FIRM</name>
<dbReference type="Pfam" id="PF04286">
    <property type="entry name" value="DUF445"/>
    <property type="match status" value="1"/>
</dbReference>
<keyword evidence="1" id="KW-0812">Transmembrane</keyword>
<accession>A0ABS8HQQ0</accession>
<keyword evidence="1" id="KW-0472">Membrane</keyword>
<protein>
    <submittedName>
        <fullName evidence="2">DUF445 domain-containing protein</fullName>
    </submittedName>
</protein>
<dbReference type="Proteomes" id="UP001165492">
    <property type="component" value="Unassembled WGS sequence"/>
</dbReference>
<sequence length="429" mass="50378">MNNKSIANQILLLVFLLFLLSAGLKYYYKDIFAVEMLFAVMEAALVGGIADWFAITALFKKPLGFPWHTALIPRHRQKVIWSIRNIIDQDLLTVQSIKKRVESICFVTLLIGFVDHERGREFIRSSLERFGKDMISKLDIRDFVNHMEGFIRKEIKNIDLISQMNNIVRWLLENDRARVLTMYIVDELINQLDKNEAKRNIYQYLEEMTQTKNRSPLERAFIWLGEQTNSVSLSDATDAFYAEILAILQDIKNPDHVIHNKIHENLTAIAEASEKNYTWLEQVENWKITLATEVELGDAVIHVSENFLKTTNPQLSPQLIDWIYTQMDRYWMFFKGNIELQEWLEVRIKQVIYELIEKEHYIIGEIVQRVLGEFNDDKLNRFVEEKAGNDLQWIRINGSIVGGIVGLIMFFFLRYIYDPYVVPIIQSLF</sequence>
<reference evidence="2" key="1">
    <citation type="submission" date="2021-11" db="EMBL/GenBank/DDBJ databases">
        <title>Description of a new species Pelosinus isolated from the bottom sediments of Lake Baikal.</title>
        <authorList>
            <person name="Zakharyuk A."/>
        </authorList>
    </citation>
    <scope>NUCLEOTIDE SEQUENCE</scope>
    <source>
        <strain evidence="2">Bkl1</strain>
    </source>
</reference>
<keyword evidence="1" id="KW-1133">Transmembrane helix</keyword>
<dbReference type="RefSeq" id="WP_229534025.1">
    <property type="nucleotide sequence ID" value="NZ_JAJHJB010000004.1"/>
</dbReference>
<dbReference type="PANTHER" id="PTHR38442:SF1">
    <property type="entry name" value="INNER MEMBRANE PROTEIN"/>
    <property type="match status" value="1"/>
</dbReference>
<organism evidence="2 3">
    <name type="scientific">Pelosinus baikalensis</name>
    <dbReference type="NCBI Taxonomy" id="2892015"/>
    <lineage>
        <taxon>Bacteria</taxon>
        <taxon>Bacillati</taxon>
        <taxon>Bacillota</taxon>
        <taxon>Negativicutes</taxon>
        <taxon>Selenomonadales</taxon>
        <taxon>Sporomusaceae</taxon>
        <taxon>Pelosinus</taxon>
    </lineage>
</organism>
<feature type="transmembrane region" description="Helical" evidence="1">
    <location>
        <begin position="396"/>
        <end position="417"/>
    </location>
</feature>